<dbReference type="GO" id="GO:0005524">
    <property type="term" value="F:ATP binding"/>
    <property type="evidence" value="ECO:0007669"/>
    <property type="project" value="UniProtKB-KW"/>
</dbReference>
<organism evidence="2 3">
    <name type="scientific">Candidatus Mediterraneibacter caccavium</name>
    <dbReference type="NCBI Taxonomy" id="2838661"/>
    <lineage>
        <taxon>Bacteria</taxon>
        <taxon>Bacillati</taxon>
        <taxon>Bacillota</taxon>
        <taxon>Clostridia</taxon>
        <taxon>Lachnospirales</taxon>
        <taxon>Lachnospiraceae</taxon>
        <taxon>Mediterraneibacter</taxon>
    </lineage>
</organism>
<sequence length="72" mass="8012">MKFEDFQGIEATHLDYKVSLEKEKPKSWLKSVVAFANTKGGHILFGVTDNGHEPVGLDDAQSTRKVSNTVYT</sequence>
<evidence type="ECO:0000313" key="3">
    <source>
        <dbReference type="Proteomes" id="UP000824243"/>
    </source>
</evidence>
<comment type="caution">
    <text evidence="2">The sequence shown here is derived from an EMBL/GenBank/DDBJ whole genome shotgun (WGS) entry which is preliminary data.</text>
</comment>
<dbReference type="InterPro" id="IPR038461">
    <property type="entry name" value="Schlafen_AlbA_2_dom_sf"/>
</dbReference>
<evidence type="ECO:0000259" key="1">
    <source>
        <dbReference type="Pfam" id="PF04326"/>
    </source>
</evidence>
<reference evidence="2" key="2">
    <citation type="submission" date="2021-04" db="EMBL/GenBank/DDBJ databases">
        <authorList>
            <person name="Gilroy R."/>
        </authorList>
    </citation>
    <scope>NUCLEOTIDE SEQUENCE</scope>
    <source>
        <strain evidence="2">ChiSjej5B23-15282</strain>
    </source>
</reference>
<keyword evidence="2" id="KW-0547">Nucleotide-binding</keyword>
<dbReference type="EMBL" id="DXFA01000084">
    <property type="protein sequence ID" value="HIX48261.1"/>
    <property type="molecule type" value="Genomic_DNA"/>
</dbReference>
<name>A0A9D1VWB9_9FIRM</name>
<dbReference type="InterPro" id="IPR007421">
    <property type="entry name" value="Schlafen_AlbA_2_dom"/>
</dbReference>
<evidence type="ECO:0000313" key="2">
    <source>
        <dbReference type="EMBL" id="HIX48261.1"/>
    </source>
</evidence>
<dbReference type="Gene3D" id="3.30.950.30">
    <property type="entry name" value="Schlafen, AAA domain"/>
    <property type="match status" value="1"/>
</dbReference>
<reference evidence="2" key="1">
    <citation type="journal article" date="2021" name="PeerJ">
        <title>Extensive microbial diversity within the chicken gut microbiome revealed by metagenomics and culture.</title>
        <authorList>
            <person name="Gilroy R."/>
            <person name="Ravi A."/>
            <person name="Getino M."/>
            <person name="Pursley I."/>
            <person name="Horton D.L."/>
            <person name="Alikhan N.F."/>
            <person name="Baker D."/>
            <person name="Gharbi K."/>
            <person name="Hall N."/>
            <person name="Watson M."/>
            <person name="Adriaenssens E.M."/>
            <person name="Foster-Nyarko E."/>
            <person name="Jarju S."/>
            <person name="Secka A."/>
            <person name="Antonio M."/>
            <person name="Oren A."/>
            <person name="Chaudhuri R.R."/>
            <person name="La Ragione R."/>
            <person name="Hildebrand F."/>
            <person name="Pallen M.J."/>
        </authorList>
    </citation>
    <scope>NUCLEOTIDE SEQUENCE</scope>
    <source>
        <strain evidence="2">ChiSjej5B23-15282</strain>
    </source>
</reference>
<feature type="domain" description="Schlafen AlbA-2" evidence="1">
    <location>
        <begin position="10"/>
        <end position="67"/>
    </location>
</feature>
<gene>
    <name evidence="2" type="ORF">H9981_04520</name>
</gene>
<dbReference type="AlphaFoldDB" id="A0A9D1VWB9"/>
<keyword evidence="2" id="KW-0067">ATP-binding</keyword>
<dbReference type="Pfam" id="PF04326">
    <property type="entry name" value="SLFN_AlbA_2"/>
    <property type="match status" value="1"/>
</dbReference>
<dbReference type="Proteomes" id="UP000824243">
    <property type="component" value="Unassembled WGS sequence"/>
</dbReference>
<proteinExistence type="predicted"/>
<protein>
    <submittedName>
        <fullName evidence="2">ATP-binding protein</fullName>
    </submittedName>
</protein>
<accession>A0A9D1VWB9</accession>